<feature type="transmembrane region" description="Helical" evidence="1">
    <location>
        <begin position="20"/>
        <end position="44"/>
    </location>
</feature>
<dbReference type="Proteomes" id="UP000182932">
    <property type="component" value="Unassembled WGS sequence"/>
</dbReference>
<name>A0A975ZM20_9RHOB</name>
<comment type="caution">
    <text evidence="3">The sequence shown here is derived from an EMBL/GenBank/DDBJ whole genome shotgun (WGS) entry which is preliminary data.</text>
</comment>
<proteinExistence type="predicted"/>
<evidence type="ECO:0000313" key="3">
    <source>
        <dbReference type="EMBL" id="SEI85772.1"/>
    </source>
</evidence>
<dbReference type="PANTHER" id="PTHR35342">
    <property type="entry name" value="TRICARBOXYLIC TRANSPORT PROTEIN"/>
    <property type="match status" value="1"/>
</dbReference>
<dbReference type="AlphaFoldDB" id="A0A975ZM20"/>
<feature type="transmembrane region" description="Helical" evidence="1">
    <location>
        <begin position="494"/>
        <end position="519"/>
    </location>
</feature>
<feature type="transmembrane region" description="Helical" evidence="1">
    <location>
        <begin position="421"/>
        <end position="439"/>
    </location>
</feature>
<keyword evidence="1" id="KW-1133">Transmembrane helix</keyword>
<feature type="transmembrane region" description="Helical" evidence="1">
    <location>
        <begin position="384"/>
        <end position="409"/>
    </location>
</feature>
<organism evidence="3 4">
    <name type="scientific">Marinovum algicola</name>
    <dbReference type="NCBI Taxonomy" id="42444"/>
    <lineage>
        <taxon>Bacteria</taxon>
        <taxon>Pseudomonadati</taxon>
        <taxon>Pseudomonadota</taxon>
        <taxon>Alphaproteobacteria</taxon>
        <taxon>Rhodobacterales</taxon>
        <taxon>Roseobacteraceae</taxon>
        <taxon>Marinovum</taxon>
    </lineage>
</organism>
<keyword evidence="4" id="KW-1185">Reference proteome</keyword>
<reference evidence="3 4" key="1">
    <citation type="submission" date="2016-10" db="EMBL/GenBank/DDBJ databases">
        <authorList>
            <person name="Varghese N."/>
            <person name="Submissions S."/>
        </authorList>
    </citation>
    <scope>NUCLEOTIDE SEQUENCE [LARGE SCALE GENOMIC DNA]</scope>
    <source>
        <strain evidence="3 4">FF3</strain>
    </source>
</reference>
<dbReference type="EMBL" id="FNYY01000002">
    <property type="protein sequence ID" value="SEI85772.1"/>
    <property type="molecule type" value="Genomic_DNA"/>
</dbReference>
<sequence>MGVFDYILAGVFEAFTANPALVLGPLVLSWPVILVALGFFTGVLIGATPGLSGPFVMALALPILISIFGFTPDALLPVLGFLVGVMKGATLGGAVPAILFNTPGTPDAFMTTLDGHPMARNGQGGKALRVAHFASVSGDSFSDIVLFVCAPFLAISIEAFLGLPEKAALMILSLSFVAVVVGKDTWKGLLAACFGLFVASIGTGTDSYPRLSLGSDVLAPGLPTIAVVIGVLVVGEILVSLQEMYLSKRARRAAAEQLAPGDSALSLAERRRLLPFIGVSMSIGTMIGALPGIGTTLAAAMGYTAGRKMHRGTPAFGQGAPEGIAATEAANSAVSGANLIPALSLGIPGNVAAVFIILAADTIGGFNPGPAVFRFSAEEVNPELVVAFALFTLMVVANLLNWLTGAWFMRLLGGLIRIPKQVLLPIVLLLTLTSVYVEGSAMSDVYILLGFGVLGYLMRQSGVPILPFVIAYILAGPLETAIRNAFEASGSDPWFLFSSPVSLLFLALSAAIVLGAGWLRGTPTPDC</sequence>
<evidence type="ECO:0000259" key="2">
    <source>
        <dbReference type="Pfam" id="PF01970"/>
    </source>
</evidence>
<feature type="transmembrane region" description="Helical" evidence="1">
    <location>
        <begin position="445"/>
        <end position="474"/>
    </location>
</feature>
<feature type="transmembrane region" description="Helical" evidence="1">
    <location>
        <begin position="144"/>
        <end position="161"/>
    </location>
</feature>
<dbReference type="PANTHER" id="PTHR35342:SF5">
    <property type="entry name" value="TRICARBOXYLIC TRANSPORT PROTEIN"/>
    <property type="match status" value="1"/>
</dbReference>
<feature type="transmembrane region" description="Helical" evidence="1">
    <location>
        <begin position="51"/>
        <end position="70"/>
    </location>
</feature>
<feature type="transmembrane region" description="Helical" evidence="1">
    <location>
        <begin position="217"/>
        <end position="241"/>
    </location>
</feature>
<dbReference type="GeneID" id="80817075"/>
<feature type="transmembrane region" description="Helical" evidence="1">
    <location>
        <begin position="76"/>
        <end position="100"/>
    </location>
</feature>
<keyword evidence="1" id="KW-0472">Membrane</keyword>
<evidence type="ECO:0000313" key="4">
    <source>
        <dbReference type="Proteomes" id="UP000182932"/>
    </source>
</evidence>
<dbReference type="InterPro" id="IPR002823">
    <property type="entry name" value="DUF112_TM"/>
</dbReference>
<feature type="domain" description="DUF112" evidence="2">
    <location>
        <begin position="33"/>
        <end position="470"/>
    </location>
</feature>
<protein>
    <submittedName>
        <fullName evidence="3">Tricarboxylic transport membrane protein</fullName>
    </submittedName>
</protein>
<feature type="transmembrane region" description="Helical" evidence="1">
    <location>
        <begin position="273"/>
        <end position="293"/>
    </location>
</feature>
<keyword evidence="1" id="KW-0812">Transmembrane</keyword>
<accession>A0A975ZM20</accession>
<gene>
    <name evidence="3" type="ORF">SAMN04487940_102209</name>
</gene>
<dbReference type="Pfam" id="PF01970">
    <property type="entry name" value="TctA"/>
    <property type="match status" value="1"/>
</dbReference>
<evidence type="ECO:0000256" key="1">
    <source>
        <dbReference type="SAM" id="Phobius"/>
    </source>
</evidence>
<feature type="transmembrane region" description="Helical" evidence="1">
    <location>
        <begin position="189"/>
        <end position="205"/>
    </location>
</feature>
<dbReference type="RefSeq" id="WP_083415939.1">
    <property type="nucleotide sequence ID" value="NZ_CATMKJ010000001.1"/>
</dbReference>